<dbReference type="Proteomes" id="UP001367508">
    <property type="component" value="Unassembled WGS sequence"/>
</dbReference>
<evidence type="ECO:0000256" key="4">
    <source>
        <dbReference type="SAM" id="Phobius"/>
    </source>
</evidence>
<evidence type="ECO:0000256" key="1">
    <source>
        <dbReference type="ARBA" id="ARBA00005567"/>
    </source>
</evidence>
<dbReference type="Gene3D" id="1.20.80.10">
    <property type="match status" value="1"/>
</dbReference>
<keyword evidence="7" id="KW-1185">Reference proteome</keyword>
<dbReference type="GO" id="GO:0006631">
    <property type="term" value="P:fatty acid metabolic process"/>
    <property type="evidence" value="ECO:0007669"/>
    <property type="project" value="TreeGrafter"/>
</dbReference>
<evidence type="ECO:0000313" key="7">
    <source>
        <dbReference type="Proteomes" id="UP001367508"/>
    </source>
</evidence>
<evidence type="ECO:0000256" key="2">
    <source>
        <dbReference type="ARBA" id="ARBA00023121"/>
    </source>
</evidence>
<dbReference type="Pfam" id="PF00887">
    <property type="entry name" value="ACBP"/>
    <property type="match status" value="1"/>
</dbReference>
<dbReference type="InterPro" id="IPR035984">
    <property type="entry name" value="Acyl-CoA-binding_sf"/>
</dbReference>
<evidence type="ECO:0000259" key="5">
    <source>
        <dbReference type="PROSITE" id="PS51228"/>
    </source>
</evidence>
<dbReference type="GO" id="GO:0000062">
    <property type="term" value="F:fatty-acyl-CoA binding"/>
    <property type="evidence" value="ECO:0007669"/>
    <property type="project" value="InterPro"/>
</dbReference>
<keyword evidence="2" id="KW-0446">Lipid-binding</keyword>
<dbReference type="PANTHER" id="PTHR23310">
    <property type="entry name" value="ACYL-COA-BINDING PROTEIN, ACBP"/>
    <property type="match status" value="1"/>
</dbReference>
<comment type="caution">
    <text evidence="6">The sequence shown here is derived from an EMBL/GenBank/DDBJ whole genome shotgun (WGS) entry which is preliminary data.</text>
</comment>
<reference evidence="6 7" key="1">
    <citation type="submission" date="2024-01" db="EMBL/GenBank/DDBJ databases">
        <title>The genomes of 5 underutilized Papilionoideae crops provide insights into root nodulation and disease resistanc.</title>
        <authorList>
            <person name="Jiang F."/>
        </authorList>
    </citation>
    <scope>NUCLEOTIDE SEQUENCE [LARGE SCALE GENOMIC DNA]</scope>
    <source>
        <strain evidence="6">LVBAO_FW01</strain>
        <tissue evidence="6">Leaves</tissue>
    </source>
</reference>
<proteinExistence type="inferred from homology"/>
<evidence type="ECO:0000313" key="6">
    <source>
        <dbReference type="EMBL" id="KAK7321651.1"/>
    </source>
</evidence>
<gene>
    <name evidence="6" type="ORF">VNO77_32492</name>
</gene>
<dbReference type="SUPFAM" id="SSF47027">
    <property type="entry name" value="Acyl-CoA binding protein"/>
    <property type="match status" value="1"/>
</dbReference>
<accession>A0AAN9Q484</accession>
<comment type="similarity">
    <text evidence="1">Belongs to the ACBP family.</text>
</comment>
<name>A0AAN9Q484_CANGL</name>
<feature type="domain" description="ACB" evidence="5">
    <location>
        <begin position="179"/>
        <end position="286"/>
    </location>
</feature>
<dbReference type="PANTHER" id="PTHR23310:SF136">
    <property type="entry name" value="ACYL-COA-BINDING DOMAIN PROTEIN"/>
    <property type="match status" value="1"/>
</dbReference>
<evidence type="ECO:0000256" key="3">
    <source>
        <dbReference type="SAM" id="MobiDB-lite"/>
    </source>
</evidence>
<dbReference type="AlphaFoldDB" id="A0AAN9Q484"/>
<feature type="compositionally biased region" description="Basic and acidic residues" evidence="3">
    <location>
        <begin position="126"/>
        <end position="141"/>
    </location>
</feature>
<sequence length="286" mass="31864">MEAVTAGDLFATASLALLLTFLVAKLVSLAMIDTHTHTTTKRHVRNEPVGSVHRRERLTVQTAQSKSRVEFISPVQVAATYVETERKIEGATSVKPDSNVAVESLVKSDSDIAVKEEIVESVEETEKFDDSTEQRNMKSVEEISSIEPSTEIEVSAVESSVKENDDEDDDWEGIERSELEKEFMVATEFVGGEENGLGSVLGNNVQLELYGLHKVATEGPCRDPQPMPLKLFARAKWYQFLTFLNYPFSGVVKLCYAFFNCLYFPCFALPCLALPCSLLYLSLLLF</sequence>
<dbReference type="InterPro" id="IPR000582">
    <property type="entry name" value="Acyl-CoA-binding_protein"/>
</dbReference>
<feature type="transmembrane region" description="Helical" evidence="4">
    <location>
        <begin position="262"/>
        <end position="285"/>
    </location>
</feature>
<organism evidence="6 7">
    <name type="scientific">Canavalia gladiata</name>
    <name type="common">Sword bean</name>
    <name type="synonym">Dolichos gladiatus</name>
    <dbReference type="NCBI Taxonomy" id="3824"/>
    <lineage>
        <taxon>Eukaryota</taxon>
        <taxon>Viridiplantae</taxon>
        <taxon>Streptophyta</taxon>
        <taxon>Embryophyta</taxon>
        <taxon>Tracheophyta</taxon>
        <taxon>Spermatophyta</taxon>
        <taxon>Magnoliopsida</taxon>
        <taxon>eudicotyledons</taxon>
        <taxon>Gunneridae</taxon>
        <taxon>Pentapetalae</taxon>
        <taxon>rosids</taxon>
        <taxon>fabids</taxon>
        <taxon>Fabales</taxon>
        <taxon>Fabaceae</taxon>
        <taxon>Papilionoideae</taxon>
        <taxon>50 kb inversion clade</taxon>
        <taxon>NPAAA clade</taxon>
        <taxon>indigoferoid/millettioid clade</taxon>
        <taxon>Phaseoleae</taxon>
        <taxon>Canavalia</taxon>
    </lineage>
</organism>
<dbReference type="InterPro" id="IPR014352">
    <property type="entry name" value="FERM/acyl-CoA-bd_prot_sf"/>
</dbReference>
<keyword evidence="4" id="KW-1133">Transmembrane helix</keyword>
<keyword evidence="4" id="KW-0472">Membrane</keyword>
<dbReference type="EMBL" id="JAYMYQ010000007">
    <property type="protein sequence ID" value="KAK7321651.1"/>
    <property type="molecule type" value="Genomic_DNA"/>
</dbReference>
<protein>
    <recommendedName>
        <fullName evidence="5">ACB domain-containing protein</fullName>
    </recommendedName>
</protein>
<keyword evidence="4" id="KW-0812">Transmembrane</keyword>
<feature type="region of interest" description="Disordered" evidence="3">
    <location>
        <begin position="126"/>
        <end position="145"/>
    </location>
</feature>
<dbReference type="PROSITE" id="PS51228">
    <property type="entry name" value="ACB_2"/>
    <property type="match status" value="1"/>
</dbReference>